<evidence type="ECO:0000259" key="7">
    <source>
        <dbReference type="PROSITE" id="PS50011"/>
    </source>
</evidence>
<keyword evidence="6" id="KW-0472">Membrane</keyword>
<dbReference type="PROSITE" id="PS50011">
    <property type="entry name" value="PROTEIN_KINASE_DOM"/>
    <property type="match status" value="1"/>
</dbReference>
<dbReference type="Gene3D" id="1.25.40.10">
    <property type="entry name" value="Tetratricopeptide repeat domain"/>
    <property type="match status" value="1"/>
</dbReference>
<dbReference type="Gene3D" id="3.30.200.20">
    <property type="entry name" value="Phosphorylase Kinase, domain 1"/>
    <property type="match status" value="1"/>
</dbReference>
<evidence type="ECO:0000313" key="9">
    <source>
        <dbReference type="Proteomes" id="UP000824116"/>
    </source>
</evidence>
<evidence type="ECO:0000256" key="1">
    <source>
        <dbReference type="ARBA" id="ARBA00022741"/>
    </source>
</evidence>
<evidence type="ECO:0000256" key="3">
    <source>
        <dbReference type="PROSITE-ProRule" id="PRU00339"/>
    </source>
</evidence>
<organism evidence="8 9">
    <name type="scientific">Candidatus Mediterraneibacter stercoravium</name>
    <dbReference type="NCBI Taxonomy" id="2838685"/>
    <lineage>
        <taxon>Bacteria</taxon>
        <taxon>Bacillati</taxon>
        <taxon>Bacillota</taxon>
        <taxon>Clostridia</taxon>
        <taxon>Lachnospirales</taxon>
        <taxon>Lachnospiraceae</taxon>
        <taxon>Mediterraneibacter</taxon>
    </lineage>
</organism>
<comment type="caution">
    <text evidence="8">The sequence shown here is derived from an EMBL/GenBank/DDBJ whole genome shotgun (WGS) entry which is preliminary data.</text>
</comment>
<dbReference type="EMBL" id="DXAY01000007">
    <property type="protein sequence ID" value="HIZ73682.1"/>
    <property type="molecule type" value="Genomic_DNA"/>
</dbReference>
<dbReference type="CDD" id="cd14014">
    <property type="entry name" value="STKc_PknB_like"/>
    <property type="match status" value="1"/>
</dbReference>
<dbReference type="SUPFAM" id="SSF48452">
    <property type="entry name" value="TPR-like"/>
    <property type="match status" value="1"/>
</dbReference>
<feature type="transmembrane region" description="Helical" evidence="6">
    <location>
        <begin position="360"/>
        <end position="384"/>
    </location>
</feature>
<accession>A0A9D2G761</accession>
<dbReference type="InterPro" id="IPR011009">
    <property type="entry name" value="Kinase-like_dom_sf"/>
</dbReference>
<evidence type="ECO:0000313" key="8">
    <source>
        <dbReference type="EMBL" id="HIZ73682.1"/>
    </source>
</evidence>
<dbReference type="Pfam" id="PF14559">
    <property type="entry name" value="TPR_19"/>
    <property type="match status" value="1"/>
</dbReference>
<feature type="region of interest" description="Disordered" evidence="5">
    <location>
        <begin position="317"/>
        <end position="349"/>
    </location>
</feature>
<dbReference type="InterPro" id="IPR019734">
    <property type="entry name" value="TPR_rpt"/>
</dbReference>
<dbReference type="Pfam" id="PF13432">
    <property type="entry name" value="TPR_16"/>
    <property type="match status" value="1"/>
</dbReference>
<feature type="binding site" evidence="4">
    <location>
        <position position="53"/>
    </location>
    <ligand>
        <name>ATP</name>
        <dbReference type="ChEBI" id="CHEBI:30616"/>
    </ligand>
</feature>
<dbReference type="Gene3D" id="1.10.510.10">
    <property type="entry name" value="Transferase(Phosphotransferase) domain 1"/>
    <property type="match status" value="1"/>
</dbReference>
<dbReference type="InterPro" id="IPR017441">
    <property type="entry name" value="Protein_kinase_ATP_BS"/>
</dbReference>
<keyword evidence="2 4" id="KW-0067">ATP-binding</keyword>
<keyword evidence="6" id="KW-0812">Transmembrane</keyword>
<dbReference type="SUPFAM" id="SSF56112">
    <property type="entry name" value="Protein kinase-like (PK-like)"/>
    <property type="match status" value="1"/>
</dbReference>
<feature type="domain" description="Protein kinase" evidence="7">
    <location>
        <begin position="22"/>
        <end position="311"/>
    </location>
</feature>
<evidence type="ECO:0000256" key="6">
    <source>
        <dbReference type="SAM" id="Phobius"/>
    </source>
</evidence>
<proteinExistence type="predicted"/>
<reference evidence="8" key="2">
    <citation type="submission" date="2021-04" db="EMBL/GenBank/DDBJ databases">
        <authorList>
            <person name="Gilroy R."/>
        </authorList>
    </citation>
    <scope>NUCLEOTIDE SEQUENCE</scope>
    <source>
        <strain evidence="8">CHK196-3914</strain>
    </source>
</reference>
<dbReference type="GO" id="GO:0005737">
    <property type="term" value="C:cytoplasm"/>
    <property type="evidence" value="ECO:0007669"/>
    <property type="project" value="TreeGrafter"/>
</dbReference>
<evidence type="ECO:0000256" key="4">
    <source>
        <dbReference type="PROSITE-ProRule" id="PRU10141"/>
    </source>
</evidence>
<gene>
    <name evidence="8" type="ORF">H9723_00350</name>
</gene>
<dbReference type="PROSITE" id="PS00108">
    <property type="entry name" value="PROTEIN_KINASE_ST"/>
    <property type="match status" value="1"/>
</dbReference>
<dbReference type="InterPro" id="IPR008271">
    <property type="entry name" value="Ser/Thr_kinase_AS"/>
</dbReference>
<dbReference type="GO" id="GO:0004672">
    <property type="term" value="F:protein kinase activity"/>
    <property type="evidence" value="ECO:0007669"/>
    <property type="project" value="InterPro"/>
</dbReference>
<dbReference type="PANTHER" id="PTHR24361">
    <property type="entry name" value="MITOGEN-ACTIVATED KINASE KINASE KINASE"/>
    <property type="match status" value="1"/>
</dbReference>
<dbReference type="GO" id="GO:0005524">
    <property type="term" value="F:ATP binding"/>
    <property type="evidence" value="ECO:0007669"/>
    <property type="project" value="UniProtKB-UniRule"/>
</dbReference>
<dbReference type="InterPro" id="IPR000719">
    <property type="entry name" value="Prot_kinase_dom"/>
</dbReference>
<dbReference type="Pfam" id="PF00069">
    <property type="entry name" value="Pkinase"/>
    <property type="match status" value="1"/>
</dbReference>
<keyword evidence="1 4" id="KW-0547">Nucleotide-binding</keyword>
<feature type="repeat" description="TPR" evidence="3">
    <location>
        <begin position="389"/>
        <end position="422"/>
    </location>
</feature>
<evidence type="ECO:0000256" key="2">
    <source>
        <dbReference type="ARBA" id="ARBA00022840"/>
    </source>
</evidence>
<keyword evidence="8" id="KW-0418">Kinase</keyword>
<feature type="compositionally biased region" description="Polar residues" evidence="5">
    <location>
        <begin position="326"/>
        <end position="346"/>
    </location>
</feature>
<dbReference type="PANTHER" id="PTHR24361:SF678">
    <property type="entry name" value="SPORULATION-SPECIFIC PROTEIN 1"/>
    <property type="match status" value="1"/>
</dbReference>
<name>A0A9D2G761_9FIRM</name>
<keyword evidence="8" id="KW-0808">Transferase</keyword>
<dbReference type="SMART" id="SM00220">
    <property type="entry name" value="S_TKc"/>
    <property type="match status" value="1"/>
</dbReference>
<dbReference type="Proteomes" id="UP000824116">
    <property type="component" value="Unassembled WGS sequence"/>
</dbReference>
<evidence type="ECO:0000256" key="5">
    <source>
        <dbReference type="SAM" id="MobiDB-lite"/>
    </source>
</evidence>
<dbReference type="InterPro" id="IPR011990">
    <property type="entry name" value="TPR-like_helical_dom_sf"/>
</dbReference>
<dbReference type="PROSITE" id="PS50005">
    <property type="entry name" value="TPR"/>
    <property type="match status" value="1"/>
</dbReference>
<keyword evidence="3" id="KW-0802">TPR repeat</keyword>
<dbReference type="PROSITE" id="PS00107">
    <property type="entry name" value="PROTEIN_KINASE_ATP"/>
    <property type="match status" value="1"/>
</dbReference>
<keyword evidence="6" id="KW-1133">Transmembrane helix</keyword>
<protein>
    <submittedName>
        <fullName evidence="8">Protein kinase</fullName>
    </submittedName>
</protein>
<dbReference type="AlphaFoldDB" id="A0A9D2G761"/>
<dbReference type="InterPro" id="IPR053235">
    <property type="entry name" value="Ser_Thr_kinase"/>
</dbReference>
<sequence>MHHAIWESEDIMDRINQVWPAWHTVEQIGKGAFGEVYKARRQIQDEVFYSAVKVIRIPQDEGEIKEMLSDGQTSQSIQYYYGSIAKSLMDEIRVMDMLKSAANIVNIEDFEINERENGIGWDVYIRMELLENLDTYRRHNRMDAARVAKLGADICRALEYCEKCRIIHRDIKPSNIFVDSYGNFKLGDFGIARQMEKTQGTLSRKGTEMYMAPEVRFGEKGSGYNVDIYALGLVMYRLLNNNRMPFEPLDKEMITYKDKEEAMFRRLKGDELPPPANADPGLASVILKACCADKNRRYQSASEMRADLERLRLERMTAAPDRTEKQGQSLRTAQDPTTGAVQTAAQTPVERSAGKAGKRILIASSAAAAVLLLILVIVILVPFYQRERRESLFDKAQADFAHGFYEEALDGYERAVERYPDDERGYTGAAEVYSEQGDYENALEILREGSSVCADRNGVIADQISRIEEEQGYTLQLQYAEELEEKGDYAGAEAAYQEAIGSGSAAPEAYAGLIRLYIRQDDLESAQRYLSDENTGLSADDKEQLTDLYTLQEIWHMTENSDFEKLTAYFSGDREQLGVGTYYYQDGQILDGISSGKGMILESWGVYVGEIRDNERSGEGRQFGAYSDSDTEYTVSDGTWSENMANGQCTYREFSRKDSAGDTWNWSWTGNMTDNLFDGNITVSWSRTDGSEKDTGMIHAENGTFPCIRKEGNSAYVYLEGTSTDRYWMVSSEDDLKNRGNWNSL</sequence>
<reference evidence="8" key="1">
    <citation type="journal article" date="2021" name="PeerJ">
        <title>Extensive microbial diversity within the chicken gut microbiome revealed by metagenomics and culture.</title>
        <authorList>
            <person name="Gilroy R."/>
            <person name="Ravi A."/>
            <person name="Getino M."/>
            <person name="Pursley I."/>
            <person name="Horton D.L."/>
            <person name="Alikhan N.F."/>
            <person name="Baker D."/>
            <person name="Gharbi K."/>
            <person name="Hall N."/>
            <person name="Watson M."/>
            <person name="Adriaenssens E.M."/>
            <person name="Foster-Nyarko E."/>
            <person name="Jarju S."/>
            <person name="Secka A."/>
            <person name="Antonio M."/>
            <person name="Oren A."/>
            <person name="Chaudhuri R.R."/>
            <person name="La Ragione R."/>
            <person name="Hildebrand F."/>
            <person name="Pallen M.J."/>
        </authorList>
    </citation>
    <scope>NUCLEOTIDE SEQUENCE</scope>
    <source>
        <strain evidence="8">CHK196-3914</strain>
    </source>
</reference>